<keyword evidence="1" id="KW-1133">Transmembrane helix</keyword>
<dbReference type="InterPro" id="IPR016181">
    <property type="entry name" value="Acyl_CoA_acyltransferase"/>
</dbReference>
<feature type="transmembrane region" description="Helical" evidence="1">
    <location>
        <begin position="47"/>
        <end position="66"/>
    </location>
</feature>
<dbReference type="EMBL" id="JAHZST010000004">
    <property type="protein sequence ID" value="MBW8183368.1"/>
    <property type="molecule type" value="Genomic_DNA"/>
</dbReference>
<dbReference type="RefSeq" id="WP_220109006.1">
    <property type="nucleotide sequence ID" value="NZ_JAHZST010000004.1"/>
</dbReference>
<keyword evidence="1" id="KW-0472">Membrane</keyword>
<keyword evidence="3" id="KW-1185">Reference proteome</keyword>
<name>A0ABS7E0X7_9GAMM</name>
<sequence length="72" mass="8239">MNKEELTNIFKKMGADDPESWALSEIDEDSTLDTFNFQALGFYKKQGYVLVGHLMVIMGSINATIFRSNWCK</sequence>
<dbReference type="Proteomes" id="UP001195963">
    <property type="component" value="Unassembled WGS sequence"/>
</dbReference>
<dbReference type="SUPFAM" id="SSF55729">
    <property type="entry name" value="Acyl-CoA N-acyltransferases (Nat)"/>
    <property type="match status" value="1"/>
</dbReference>
<gene>
    <name evidence="2" type="ORF">K0625_06790</name>
</gene>
<evidence type="ECO:0000313" key="2">
    <source>
        <dbReference type="EMBL" id="MBW8183368.1"/>
    </source>
</evidence>
<proteinExistence type="predicted"/>
<evidence type="ECO:0000256" key="1">
    <source>
        <dbReference type="SAM" id="Phobius"/>
    </source>
</evidence>
<organism evidence="2 3">
    <name type="scientific">Shewanella nanhaiensis</name>
    <dbReference type="NCBI Taxonomy" id="2864872"/>
    <lineage>
        <taxon>Bacteria</taxon>
        <taxon>Pseudomonadati</taxon>
        <taxon>Pseudomonadota</taxon>
        <taxon>Gammaproteobacteria</taxon>
        <taxon>Alteromonadales</taxon>
        <taxon>Shewanellaceae</taxon>
        <taxon>Shewanella</taxon>
    </lineage>
</organism>
<evidence type="ECO:0000313" key="3">
    <source>
        <dbReference type="Proteomes" id="UP001195963"/>
    </source>
</evidence>
<reference evidence="2 3" key="1">
    <citation type="submission" date="2021-07" db="EMBL/GenBank/DDBJ databases">
        <title>Shewanella sp. nov, isolated from SCS.</title>
        <authorList>
            <person name="Cao W.R."/>
        </authorList>
    </citation>
    <scope>NUCLEOTIDE SEQUENCE [LARGE SCALE GENOMIC DNA]</scope>
    <source>
        <strain evidence="2 3">NR704-98</strain>
    </source>
</reference>
<comment type="caution">
    <text evidence="2">The sequence shown here is derived from an EMBL/GenBank/DDBJ whole genome shotgun (WGS) entry which is preliminary data.</text>
</comment>
<accession>A0ABS7E0X7</accession>
<keyword evidence="1" id="KW-0812">Transmembrane</keyword>
<protein>
    <submittedName>
        <fullName evidence="2">Uncharacterized protein</fullName>
    </submittedName>
</protein>